<keyword evidence="1" id="KW-0472">Membrane</keyword>
<comment type="caution">
    <text evidence="3">The sequence shown here is derived from an EMBL/GenBank/DDBJ whole genome shotgun (WGS) entry which is preliminary data.</text>
</comment>
<accession>A0A447CVV0</accession>
<keyword evidence="1" id="KW-0812">Transmembrane</keyword>
<evidence type="ECO:0000313" key="3">
    <source>
        <dbReference type="EMBL" id="VCU09391.1"/>
    </source>
</evidence>
<evidence type="ECO:0000256" key="1">
    <source>
        <dbReference type="SAM" id="Phobius"/>
    </source>
</evidence>
<dbReference type="AlphaFoldDB" id="A0A447CVV0"/>
<evidence type="ECO:0000313" key="2">
    <source>
        <dbReference type="EMBL" id="MTW16611.1"/>
    </source>
</evidence>
<reference evidence="2 5" key="3">
    <citation type="submission" date="2019-11" db="EMBL/GenBank/DDBJ databases">
        <title>Whole-genome sequence of Rhodoplanes serenus DSM 18633, type strain.</title>
        <authorList>
            <person name="Kyndt J.A."/>
            <person name="Meyer T.E."/>
        </authorList>
    </citation>
    <scope>NUCLEOTIDE SEQUENCE [LARGE SCALE GENOMIC DNA]</scope>
    <source>
        <strain evidence="2 5">DSM 18633</strain>
    </source>
</reference>
<evidence type="ECO:0000313" key="5">
    <source>
        <dbReference type="Proteomes" id="UP000438991"/>
    </source>
</evidence>
<dbReference type="Proteomes" id="UP000438991">
    <property type="component" value="Unassembled WGS sequence"/>
</dbReference>
<feature type="transmembrane region" description="Helical" evidence="1">
    <location>
        <begin position="18"/>
        <end position="37"/>
    </location>
</feature>
<reference evidence="4" key="1">
    <citation type="submission" date="2018-10" db="EMBL/GenBank/DDBJ databases">
        <authorList>
            <person name="Peiro R."/>
            <person name="Begona"/>
            <person name="Cbmso G."/>
            <person name="Lopez M."/>
            <person name="Gonzalez S."/>
            <person name="Sacristan E."/>
            <person name="Castillo E."/>
        </authorList>
    </citation>
    <scope>NUCLEOTIDE SEQUENCE [LARGE SCALE GENOMIC DNA]</scope>
</reference>
<sequence length="46" mass="5033">MAHHLVEKDTFVRVNRNIALGLVWSGLAVSVIAAAVFDVGRWVGAW</sequence>
<keyword evidence="4" id="KW-1185">Reference proteome</keyword>
<keyword evidence="1" id="KW-1133">Transmembrane helix</keyword>
<dbReference type="EMBL" id="UWOC01000147">
    <property type="protein sequence ID" value="VCU09391.1"/>
    <property type="molecule type" value="Genomic_DNA"/>
</dbReference>
<name>A0A447CVV0_9BRAD</name>
<dbReference type="Proteomes" id="UP000289200">
    <property type="component" value="Unassembled WGS sequence"/>
</dbReference>
<protein>
    <submittedName>
        <fullName evidence="3">Uncharacterized protein</fullName>
    </submittedName>
</protein>
<evidence type="ECO:0000313" key="4">
    <source>
        <dbReference type="Proteomes" id="UP000289200"/>
    </source>
</evidence>
<gene>
    <name evidence="2" type="ORF">GJ689_10375</name>
    <name evidence="3" type="ORF">RHODGE_RHODGE_02562</name>
</gene>
<dbReference type="RefSeq" id="WP_155479543.1">
    <property type="nucleotide sequence ID" value="NZ_NPEW01000051.1"/>
</dbReference>
<organism evidence="3 4">
    <name type="scientific">Rhodoplanes serenus</name>
    <dbReference type="NCBI Taxonomy" id="200615"/>
    <lineage>
        <taxon>Bacteria</taxon>
        <taxon>Pseudomonadati</taxon>
        <taxon>Pseudomonadota</taxon>
        <taxon>Alphaproteobacteria</taxon>
        <taxon>Hyphomicrobiales</taxon>
        <taxon>Nitrobacteraceae</taxon>
        <taxon>Rhodoplanes</taxon>
    </lineage>
</organism>
<dbReference type="EMBL" id="WNKV01000007">
    <property type="protein sequence ID" value="MTW16611.1"/>
    <property type="molecule type" value="Genomic_DNA"/>
</dbReference>
<reference evidence="3" key="2">
    <citation type="submission" date="2018-10" db="EMBL/GenBank/DDBJ databases">
        <authorList>
            <person name="Peiro R."/>
            <person name="Begona"/>
            <person name="Cbmso G."/>
            <person name="Lopez M."/>
            <person name="Gonzalez S."/>
            <person name="Sacristan E."/>
            <person name="Castillo E."/>
        </authorList>
    </citation>
    <scope>NUCLEOTIDE SEQUENCE</scope>
    <source>
        <strain evidence="3">Rhod_genome</strain>
    </source>
</reference>
<proteinExistence type="predicted"/>